<keyword evidence="4" id="KW-1185">Reference proteome</keyword>
<accession>A0A8B6DC72</accession>
<dbReference type="InterPro" id="IPR000315">
    <property type="entry name" value="Znf_B-box"/>
</dbReference>
<dbReference type="Proteomes" id="UP000596742">
    <property type="component" value="Unassembled WGS sequence"/>
</dbReference>
<dbReference type="SMART" id="SM00336">
    <property type="entry name" value="BBOX"/>
    <property type="match status" value="2"/>
</dbReference>
<dbReference type="PANTHER" id="PTHR25462:SF296">
    <property type="entry name" value="MEIOTIC P26, ISOFORM F"/>
    <property type="match status" value="1"/>
</dbReference>
<gene>
    <name evidence="3" type="ORF">MGAL_10B090779</name>
</gene>
<sequence length="194" mass="22588">MAQTRSVCQFCEESPEIKWKCINCELLLCQLCCSKIHRKSKASLEHEIINIKDIEKESFTSSVRKVDLENLLCTKHSKRKCVVYCNECSQPACSKCLTETHKMHDYISLDERHDEIILEMKELVKNIESKLDFFRYQTDKLQIILSNGDSNFKETRNVILQTEKEMKEAISKQANDLLQNGNHLKIGSKQNFPN</sequence>
<evidence type="ECO:0000256" key="1">
    <source>
        <dbReference type="PROSITE-ProRule" id="PRU00024"/>
    </source>
</evidence>
<dbReference type="PROSITE" id="PS50119">
    <property type="entry name" value="ZF_BBOX"/>
    <property type="match status" value="2"/>
</dbReference>
<keyword evidence="1" id="KW-0862">Zinc</keyword>
<comment type="caution">
    <text evidence="3">The sequence shown here is derived from an EMBL/GenBank/DDBJ whole genome shotgun (WGS) entry which is preliminary data.</text>
</comment>
<dbReference type="PANTHER" id="PTHR25462">
    <property type="entry name" value="BONUS, ISOFORM C-RELATED"/>
    <property type="match status" value="1"/>
</dbReference>
<dbReference type="Gene3D" id="4.10.830.40">
    <property type="match status" value="1"/>
</dbReference>
<dbReference type="SUPFAM" id="SSF57845">
    <property type="entry name" value="B-box zinc-binding domain"/>
    <property type="match status" value="1"/>
</dbReference>
<keyword evidence="1" id="KW-0863">Zinc-finger</keyword>
<reference evidence="3" key="1">
    <citation type="submission" date="2018-11" db="EMBL/GenBank/DDBJ databases">
        <authorList>
            <person name="Alioto T."/>
            <person name="Alioto T."/>
        </authorList>
    </citation>
    <scope>NUCLEOTIDE SEQUENCE</scope>
</reference>
<feature type="domain" description="B box-type" evidence="2">
    <location>
        <begin position="68"/>
        <end position="109"/>
    </location>
</feature>
<dbReference type="Gene3D" id="3.30.160.60">
    <property type="entry name" value="Classic Zinc Finger"/>
    <property type="match status" value="1"/>
</dbReference>
<proteinExistence type="predicted"/>
<organism evidence="3 4">
    <name type="scientific">Mytilus galloprovincialis</name>
    <name type="common">Mediterranean mussel</name>
    <dbReference type="NCBI Taxonomy" id="29158"/>
    <lineage>
        <taxon>Eukaryota</taxon>
        <taxon>Metazoa</taxon>
        <taxon>Spiralia</taxon>
        <taxon>Lophotrochozoa</taxon>
        <taxon>Mollusca</taxon>
        <taxon>Bivalvia</taxon>
        <taxon>Autobranchia</taxon>
        <taxon>Pteriomorphia</taxon>
        <taxon>Mytilida</taxon>
        <taxon>Mytiloidea</taxon>
        <taxon>Mytilidae</taxon>
        <taxon>Mytilinae</taxon>
        <taxon>Mytilus</taxon>
    </lineage>
</organism>
<dbReference type="InterPro" id="IPR047153">
    <property type="entry name" value="TRIM45/56/19-like"/>
</dbReference>
<feature type="domain" description="B box-type" evidence="2">
    <location>
        <begin position="3"/>
        <end position="51"/>
    </location>
</feature>
<dbReference type="Pfam" id="PF00643">
    <property type="entry name" value="zf-B_box"/>
    <property type="match status" value="1"/>
</dbReference>
<dbReference type="EMBL" id="UYJE01003165">
    <property type="protein sequence ID" value="VDI17078.1"/>
    <property type="molecule type" value="Genomic_DNA"/>
</dbReference>
<keyword evidence="1" id="KW-0479">Metal-binding</keyword>
<dbReference type="OrthoDB" id="6135363at2759"/>
<dbReference type="AlphaFoldDB" id="A0A8B6DC72"/>
<dbReference type="GO" id="GO:0008270">
    <property type="term" value="F:zinc ion binding"/>
    <property type="evidence" value="ECO:0007669"/>
    <property type="project" value="UniProtKB-KW"/>
</dbReference>
<evidence type="ECO:0000313" key="4">
    <source>
        <dbReference type="Proteomes" id="UP000596742"/>
    </source>
</evidence>
<evidence type="ECO:0000313" key="3">
    <source>
        <dbReference type="EMBL" id="VDI17078.1"/>
    </source>
</evidence>
<evidence type="ECO:0000259" key="2">
    <source>
        <dbReference type="PROSITE" id="PS50119"/>
    </source>
</evidence>
<name>A0A8B6DC72_MYTGA</name>
<protein>
    <recommendedName>
        <fullName evidence="2">B box-type domain-containing protein</fullName>
    </recommendedName>
</protein>